<dbReference type="Gene3D" id="3.30.70.20">
    <property type="match status" value="1"/>
</dbReference>
<dbReference type="PANTHER" id="PTHR36923">
    <property type="entry name" value="FERREDOXIN"/>
    <property type="match status" value="1"/>
</dbReference>
<keyword evidence="2 8" id="KW-0813">Transport</keyword>
<accession>A0A193CK89</accession>
<evidence type="ECO:0000256" key="3">
    <source>
        <dbReference type="ARBA" id="ARBA00022723"/>
    </source>
</evidence>
<dbReference type="Pfam" id="PF13459">
    <property type="entry name" value="Fer4_15"/>
    <property type="match status" value="1"/>
</dbReference>
<proteinExistence type="predicted"/>
<evidence type="ECO:0000256" key="8">
    <source>
        <dbReference type="RuleBase" id="RU368020"/>
    </source>
</evidence>
<dbReference type="EMBL" id="KU355271">
    <property type="protein sequence ID" value="ANN29780.1"/>
    <property type="molecule type" value="Genomic_DNA"/>
</dbReference>
<evidence type="ECO:0000256" key="1">
    <source>
        <dbReference type="ARBA" id="ARBA00001927"/>
    </source>
</evidence>
<evidence type="ECO:0000256" key="7">
    <source>
        <dbReference type="ARBA" id="ARBA00023291"/>
    </source>
</evidence>
<dbReference type="PRINTS" id="PR00352">
    <property type="entry name" value="3FE4SFRDOXIN"/>
</dbReference>
<evidence type="ECO:0000313" key="9">
    <source>
        <dbReference type="EMBL" id="ANN29780.1"/>
    </source>
</evidence>
<name>A0A193CK89_9ACTN</name>
<keyword evidence="4 8" id="KW-0249">Electron transport</keyword>
<organism evidence="9">
    <name type="scientific">Micromonospora carbonacea</name>
    <dbReference type="NCBI Taxonomy" id="47853"/>
    <lineage>
        <taxon>Bacteria</taxon>
        <taxon>Bacillati</taxon>
        <taxon>Actinomycetota</taxon>
        <taxon>Actinomycetes</taxon>
        <taxon>Micromonosporales</taxon>
        <taxon>Micromonosporaceae</taxon>
        <taxon>Micromonospora</taxon>
    </lineage>
</organism>
<reference evidence="9" key="1">
    <citation type="submission" date="2015-12" db="EMBL/GenBank/DDBJ databases">
        <title>Screening of the gene clusters of antibiotic biosynthesis in Micromonospora carbonacea JXNU-1.</title>
        <authorList>
            <person name="Jiang Y."/>
            <person name="Long Z.E."/>
        </authorList>
    </citation>
    <scope>NUCLEOTIDE SEQUENCE</scope>
    <source>
        <strain evidence="9">JXNU-1</strain>
    </source>
</reference>
<evidence type="ECO:0000256" key="2">
    <source>
        <dbReference type="ARBA" id="ARBA00022448"/>
    </source>
</evidence>
<evidence type="ECO:0000256" key="5">
    <source>
        <dbReference type="ARBA" id="ARBA00023004"/>
    </source>
</evidence>
<dbReference type="GO" id="GO:0009055">
    <property type="term" value="F:electron transfer activity"/>
    <property type="evidence" value="ECO:0007669"/>
    <property type="project" value="UniProtKB-UniRule"/>
</dbReference>
<comment type="function">
    <text evidence="8">Ferredoxins are iron-sulfur proteins that transfer electrons in a wide variety of metabolic reactions.</text>
</comment>
<evidence type="ECO:0000256" key="6">
    <source>
        <dbReference type="ARBA" id="ARBA00023014"/>
    </source>
</evidence>
<dbReference type="InterPro" id="IPR051269">
    <property type="entry name" value="Fe-S_cluster_ET"/>
</dbReference>
<dbReference type="GO" id="GO:0005506">
    <property type="term" value="F:iron ion binding"/>
    <property type="evidence" value="ECO:0007669"/>
    <property type="project" value="UniProtKB-UniRule"/>
</dbReference>
<evidence type="ECO:0000256" key="4">
    <source>
        <dbReference type="ARBA" id="ARBA00022982"/>
    </source>
</evidence>
<keyword evidence="6 8" id="KW-0411">Iron-sulfur</keyword>
<dbReference type="InterPro" id="IPR001080">
    <property type="entry name" value="3Fe4S_ferredoxin"/>
</dbReference>
<sequence length="73" mass="7986">MDREAEARDMRIVVERDACIGAGQCVLTEPRVFRQSEEDGMVQLNTDRPAPDAVEAVETAVSLCPARALSLEP</sequence>
<comment type="cofactor">
    <cofactor evidence="1">
        <name>[3Fe-4S] cluster</name>
        <dbReference type="ChEBI" id="CHEBI:21137"/>
    </cofactor>
</comment>
<dbReference type="PANTHER" id="PTHR36923:SF3">
    <property type="entry name" value="FERREDOXIN"/>
    <property type="match status" value="1"/>
</dbReference>
<dbReference type="AlphaFoldDB" id="A0A193CK89"/>
<keyword evidence="3 8" id="KW-0479">Metal-binding</keyword>
<dbReference type="GO" id="GO:0051538">
    <property type="term" value="F:3 iron, 4 sulfur cluster binding"/>
    <property type="evidence" value="ECO:0007669"/>
    <property type="project" value="UniProtKB-KW"/>
</dbReference>
<keyword evidence="5 8" id="KW-0408">Iron</keyword>
<protein>
    <recommendedName>
        <fullName evidence="8">Ferredoxin</fullName>
    </recommendedName>
</protein>
<keyword evidence="7" id="KW-0003">3Fe-4S</keyword>
<dbReference type="SUPFAM" id="SSF54862">
    <property type="entry name" value="4Fe-4S ferredoxins"/>
    <property type="match status" value="1"/>
</dbReference>